<gene>
    <name evidence="3" type="ORF">AWU67_11915</name>
</gene>
<dbReference type="Proteomes" id="UP000058305">
    <property type="component" value="Chromosome"/>
</dbReference>
<name>A0A109QX66_9MICO</name>
<dbReference type="SUPFAM" id="SSF56281">
    <property type="entry name" value="Metallo-hydrolase/oxidoreductase"/>
    <property type="match status" value="1"/>
</dbReference>
<dbReference type="InterPro" id="IPR050662">
    <property type="entry name" value="Sec-metab_biosynth-thioest"/>
</dbReference>
<feature type="region of interest" description="Disordered" evidence="1">
    <location>
        <begin position="1"/>
        <end position="22"/>
    </location>
</feature>
<reference evidence="4" key="2">
    <citation type="submission" date="2016-01" db="EMBL/GenBank/DDBJ databases">
        <title>First complete genome sequence of a species in the genus Microterricola, an extremophilic cold active enzyme producing strain ERGS5:02 isolated from Sikkim Himalaya.</title>
        <authorList>
            <person name="Kumar R."/>
            <person name="Singh D."/>
            <person name="Swarnkar M.K."/>
        </authorList>
    </citation>
    <scope>NUCLEOTIDE SEQUENCE [LARGE SCALE GENOMIC DNA]</scope>
    <source>
        <strain evidence="4">ERGS5:02</strain>
    </source>
</reference>
<evidence type="ECO:0000313" key="3">
    <source>
        <dbReference type="EMBL" id="AMB59448.1"/>
    </source>
</evidence>
<dbReference type="Pfam" id="PF00753">
    <property type="entry name" value="Lactamase_B"/>
    <property type="match status" value="1"/>
</dbReference>
<dbReference type="KEGG" id="mvd:AWU67_11915"/>
<dbReference type="InterPro" id="IPR036388">
    <property type="entry name" value="WH-like_DNA-bd_sf"/>
</dbReference>
<evidence type="ECO:0000259" key="2">
    <source>
        <dbReference type="SMART" id="SM00849"/>
    </source>
</evidence>
<dbReference type="OrthoDB" id="9788263at2"/>
<keyword evidence="3" id="KW-0378">Hydrolase</keyword>
<dbReference type="InterPro" id="IPR036866">
    <property type="entry name" value="RibonucZ/Hydroxyglut_hydro"/>
</dbReference>
<dbReference type="PANTHER" id="PTHR23131">
    <property type="entry name" value="ENDORIBONUCLEASE LACTB2"/>
    <property type="match status" value="1"/>
</dbReference>
<dbReference type="InterPro" id="IPR001279">
    <property type="entry name" value="Metallo-B-lactamas"/>
</dbReference>
<sequence length="287" mass="29121">MHMDATATSRLTRRLLAPNPGPMTLDGTNSYLIRAADAAASVVVDPGPLDEAHLAALAGAGPVELILVTHKHIDHTEGSARLAALTGAPVRAYDPDYCIGGDPLRDGERLEAAGTEIVVLHTPGHTADSLCFLLPDDAGLETGATASAGSVLTGDTILGRGTTVIAHPVGSAGGRPDGTLGEYLESLERLAALGPALVLPAHGPTLPSVAEISARYLAHRRQRLAEVRAALATLGVATASVLSSGPESEALAAQVTALVYPDVDPAVVPAATASVRAQLDYLAGAAE</sequence>
<dbReference type="Gene3D" id="1.10.10.10">
    <property type="entry name" value="Winged helix-like DNA-binding domain superfamily/Winged helix DNA-binding domain"/>
    <property type="match status" value="1"/>
</dbReference>
<feature type="compositionally biased region" description="Polar residues" evidence="1">
    <location>
        <begin position="1"/>
        <end position="10"/>
    </location>
</feature>
<accession>A0A109QX66</accession>
<dbReference type="EMBL" id="CP014145">
    <property type="protein sequence ID" value="AMB59448.1"/>
    <property type="molecule type" value="Genomic_DNA"/>
</dbReference>
<dbReference type="RefSeq" id="WP_067229286.1">
    <property type="nucleotide sequence ID" value="NZ_CP014145.1"/>
</dbReference>
<evidence type="ECO:0000256" key="1">
    <source>
        <dbReference type="SAM" id="MobiDB-lite"/>
    </source>
</evidence>
<keyword evidence="4" id="KW-1185">Reference proteome</keyword>
<protein>
    <submittedName>
        <fullName evidence="3">Zn-dependent hydrolase</fullName>
    </submittedName>
</protein>
<dbReference type="Gene3D" id="3.60.15.10">
    <property type="entry name" value="Ribonuclease Z/Hydroxyacylglutathione hydrolase-like"/>
    <property type="match status" value="1"/>
</dbReference>
<evidence type="ECO:0000313" key="4">
    <source>
        <dbReference type="Proteomes" id="UP000058305"/>
    </source>
</evidence>
<dbReference type="SMART" id="SM00849">
    <property type="entry name" value="Lactamase_B"/>
    <property type="match status" value="1"/>
</dbReference>
<feature type="domain" description="Metallo-beta-lactamase" evidence="2">
    <location>
        <begin position="27"/>
        <end position="202"/>
    </location>
</feature>
<organism evidence="3 4">
    <name type="scientific">Microterricola viridarii</name>
    <dbReference type="NCBI Taxonomy" id="412690"/>
    <lineage>
        <taxon>Bacteria</taxon>
        <taxon>Bacillati</taxon>
        <taxon>Actinomycetota</taxon>
        <taxon>Actinomycetes</taxon>
        <taxon>Micrococcales</taxon>
        <taxon>Microbacteriaceae</taxon>
        <taxon>Microterricola</taxon>
    </lineage>
</organism>
<dbReference type="GO" id="GO:0016787">
    <property type="term" value="F:hydrolase activity"/>
    <property type="evidence" value="ECO:0007669"/>
    <property type="project" value="UniProtKB-KW"/>
</dbReference>
<dbReference type="AlphaFoldDB" id="A0A109QX66"/>
<dbReference type="CDD" id="cd16278">
    <property type="entry name" value="metallo-hydrolase-like_MBL-fold"/>
    <property type="match status" value="1"/>
</dbReference>
<reference evidence="3 4" key="1">
    <citation type="journal article" date="2016" name="J. Biotechnol.">
        <title>First complete genome sequence of a species in the genus Microterricola, an extremophilic cold active enzyme producing bacterial strain ERGS5:02 isolated from Sikkim Himalaya.</title>
        <authorList>
            <person name="Himanshu"/>
            <person name="Swarnkar M.K."/>
            <person name="Singh D."/>
            <person name="Kumar R."/>
        </authorList>
    </citation>
    <scope>NUCLEOTIDE SEQUENCE [LARGE SCALE GENOMIC DNA]</scope>
    <source>
        <strain evidence="3 4">ERGS5:02</strain>
    </source>
</reference>
<dbReference type="PANTHER" id="PTHR23131:SF0">
    <property type="entry name" value="ENDORIBONUCLEASE LACTB2"/>
    <property type="match status" value="1"/>
</dbReference>
<proteinExistence type="predicted"/>